<accession>K0N294</accession>
<name>K0N294_DESTT</name>
<dbReference type="STRING" id="651182.TOL2_C01040"/>
<proteinExistence type="predicted"/>
<reference evidence="1 2" key="1">
    <citation type="journal article" date="2013" name="Environ. Microbiol.">
        <title>Complete genome, catabolic sub-proteomes and key-metabolites of Desulfobacula toluolica Tol2, a marine, aromatic compound-degrading, sulfate-reducing bacterium.</title>
        <authorList>
            <person name="Wohlbrand L."/>
            <person name="Jacob J.H."/>
            <person name="Kube M."/>
            <person name="Mussmann M."/>
            <person name="Jarling R."/>
            <person name="Beck A."/>
            <person name="Amann R."/>
            <person name="Wilkes H."/>
            <person name="Reinhardt R."/>
            <person name="Rabus R."/>
        </authorList>
    </citation>
    <scope>NUCLEOTIDE SEQUENCE [LARGE SCALE GENOMIC DNA]</scope>
    <source>
        <strain evidence="2">DSM 7467 / Tol2</strain>
    </source>
</reference>
<dbReference type="Proteomes" id="UP000007347">
    <property type="component" value="Chromosome"/>
</dbReference>
<dbReference type="EMBL" id="FO203503">
    <property type="protein sequence ID" value="CCK78274.1"/>
    <property type="molecule type" value="Genomic_DNA"/>
</dbReference>
<dbReference type="AlphaFoldDB" id="K0N294"/>
<dbReference type="OrthoDB" id="5414632at2"/>
<dbReference type="KEGG" id="dto:TOL2_C01040"/>
<evidence type="ECO:0000313" key="1">
    <source>
        <dbReference type="EMBL" id="CCK78274.1"/>
    </source>
</evidence>
<dbReference type="RefSeq" id="WP_014955632.1">
    <property type="nucleotide sequence ID" value="NC_018645.1"/>
</dbReference>
<organism evidence="1 2">
    <name type="scientific">Desulfobacula toluolica (strain DSM 7467 / Tol2)</name>
    <dbReference type="NCBI Taxonomy" id="651182"/>
    <lineage>
        <taxon>Bacteria</taxon>
        <taxon>Pseudomonadati</taxon>
        <taxon>Thermodesulfobacteriota</taxon>
        <taxon>Desulfobacteria</taxon>
        <taxon>Desulfobacterales</taxon>
        <taxon>Desulfobacteraceae</taxon>
        <taxon>Desulfobacula</taxon>
    </lineage>
</organism>
<sequence>MNQTFQDTIYRPGYYGKKRQSAENWLDETIKKWDNKGNADKKQDIKEKSSAIHNICFSRQIGVGALEIADLLSGILNYRVIDREILECMTQDTRLTKKIIEFYDDHYPGKMAERFSMLIKEKPFLKNDYARQLMKAIIVLADTEPSIFVGRGTHLILPGNTVLSVRFVCSRDYRVDRLSNILNIGRSEAKTKLNIMDIEQHEFFKTVYHNKETGLDEFDLVINRDRINGSFHAARIVACAFEQKFGLTAL</sequence>
<dbReference type="Gene3D" id="3.40.50.300">
    <property type="entry name" value="P-loop containing nucleotide triphosphate hydrolases"/>
    <property type="match status" value="1"/>
</dbReference>
<dbReference type="Pfam" id="PF13189">
    <property type="entry name" value="Cytidylate_kin2"/>
    <property type="match status" value="1"/>
</dbReference>
<evidence type="ECO:0000313" key="2">
    <source>
        <dbReference type="Proteomes" id="UP000007347"/>
    </source>
</evidence>
<dbReference type="HOGENOM" id="CLU_065155_2_0_7"/>
<keyword evidence="2" id="KW-1185">Reference proteome</keyword>
<dbReference type="InterPro" id="IPR027417">
    <property type="entry name" value="P-loop_NTPase"/>
</dbReference>
<protein>
    <submittedName>
        <fullName evidence="1">Conserved uncharacterized protein</fullName>
    </submittedName>
</protein>
<gene>
    <name evidence="1" type="ordered locus">TOL2_C01040</name>
</gene>